<accession>A0A9N9SG88</accession>
<dbReference type="OrthoDB" id="2448405at2759"/>
<organism evidence="2 3">
    <name type="scientific">Phaedon cochleariae</name>
    <name type="common">Mustard beetle</name>
    <dbReference type="NCBI Taxonomy" id="80249"/>
    <lineage>
        <taxon>Eukaryota</taxon>
        <taxon>Metazoa</taxon>
        <taxon>Ecdysozoa</taxon>
        <taxon>Arthropoda</taxon>
        <taxon>Hexapoda</taxon>
        <taxon>Insecta</taxon>
        <taxon>Pterygota</taxon>
        <taxon>Neoptera</taxon>
        <taxon>Endopterygota</taxon>
        <taxon>Coleoptera</taxon>
        <taxon>Polyphaga</taxon>
        <taxon>Cucujiformia</taxon>
        <taxon>Chrysomeloidea</taxon>
        <taxon>Chrysomelidae</taxon>
        <taxon>Chrysomelinae</taxon>
        <taxon>Chrysomelini</taxon>
        <taxon>Phaedon</taxon>
    </lineage>
</organism>
<dbReference type="EMBL" id="OU896711">
    <property type="protein sequence ID" value="CAG9822046.1"/>
    <property type="molecule type" value="Genomic_DNA"/>
</dbReference>
<evidence type="ECO:0000256" key="1">
    <source>
        <dbReference type="SAM" id="MobiDB-lite"/>
    </source>
</evidence>
<name>A0A9N9SG88_PHACE</name>
<sequence>MYLNLSSMSPNETSSGNTVSENSATSDLTCICCKMRTNIENVSLMRSNNQEYPLCHHCLGKKPILTSVCYTGPEKDVVNDTNATSDSFRRMEEYCTCTKQSKSQNGHYCFHCQFKLKKTVRSRNAIAYTLTLENETPRKFKSHKKKTKRLEEIKVKVPCPSNRKTFKNEENSSKRDVYRLHKRESSLRENIETERRDIEKSTGHVTKNIKKNLTLQIHHFGTTEESHLRCNHEEADTRLILHISHQRHNKMIIKSDDTDVFVLLLYYYWNYDNVRSNTIYILWGRAMVQLSQIEGDLMQSTI</sequence>
<protein>
    <submittedName>
        <fullName evidence="2">Uncharacterized protein</fullName>
    </submittedName>
</protein>
<feature type="region of interest" description="Disordered" evidence="1">
    <location>
        <begin position="1"/>
        <end position="23"/>
    </location>
</feature>
<gene>
    <name evidence="2" type="ORF">PHAECO_LOCUS9083</name>
</gene>
<dbReference type="Proteomes" id="UP001153737">
    <property type="component" value="Chromosome 5"/>
</dbReference>
<reference evidence="2" key="1">
    <citation type="submission" date="2022-01" db="EMBL/GenBank/DDBJ databases">
        <authorList>
            <person name="King R."/>
        </authorList>
    </citation>
    <scope>NUCLEOTIDE SEQUENCE</scope>
</reference>
<reference evidence="2" key="2">
    <citation type="submission" date="2022-10" db="EMBL/GenBank/DDBJ databases">
        <authorList>
            <consortium name="ENA_rothamsted_submissions"/>
            <consortium name="culmorum"/>
            <person name="King R."/>
        </authorList>
    </citation>
    <scope>NUCLEOTIDE SEQUENCE</scope>
</reference>
<evidence type="ECO:0000313" key="3">
    <source>
        <dbReference type="Proteomes" id="UP001153737"/>
    </source>
</evidence>
<dbReference type="AlphaFoldDB" id="A0A9N9SG88"/>
<keyword evidence="3" id="KW-1185">Reference proteome</keyword>
<evidence type="ECO:0000313" key="2">
    <source>
        <dbReference type="EMBL" id="CAG9822046.1"/>
    </source>
</evidence>
<proteinExistence type="predicted"/>